<sequence length="47" mass="5667">MEQKKQENEQNNDDSLMQRVNQAFDHMVQDVKDMVQDNEQNQNSEQQ</sequence>
<dbReference type="RefSeq" id="WP_307149101.1">
    <property type="nucleotide sequence ID" value="NZ_JAUSTU010000003.1"/>
</dbReference>
<feature type="region of interest" description="Disordered" evidence="1">
    <location>
        <begin position="1"/>
        <end position="47"/>
    </location>
</feature>
<comment type="caution">
    <text evidence="2">The sequence shown here is derived from an EMBL/GenBank/DDBJ whole genome shotgun (WGS) entry which is preliminary data.</text>
</comment>
<dbReference type="EMBL" id="JAUSTU010000003">
    <property type="protein sequence ID" value="MDQ0154490.1"/>
    <property type="molecule type" value="Genomic_DNA"/>
</dbReference>
<feature type="compositionally biased region" description="Low complexity" evidence="1">
    <location>
        <begin position="37"/>
        <end position="47"/>
    </location>
</feature>
<accession>A0ABT9V0L6</accession>
<gene>
    <name evidence="2" type="ORF">J2S07_000794</name>
</gene>
<reference evidence="2 3" key="1">
    <citation type="submission" date="2023-07" db="EMBL/GenBank/DDBJ databases">
        <title>Genomic Encyclopedia of Type Strains, Phase IV (KMG-IV): sequencing the most valuable type-strain genomes for metagenomic binning, comparative biology and taxonomic classification.</title>
        <authorList>
            <person name="Goeker M."/>
        </authorList>
    </citation>
    <scope>NUCLEOTIDE SEQUENCE [LARGE SCALE GENOMIC DNA]</scope>
    <source>
        <strain evidence="2 3">DSM 23948</strain>
    </source>
</reference>
<dbReference type="Proteomes" id="UP001231362">
    <property type="component" value="Unassembled WGS sequence"/>
</dbReference>
<proteinExistence type="predicted"/>
<keyword evidence="3" id="KW-1185">Reference proteome</keyword>
<organism evidence="2 3">
    <name type="scientific">Anoxybacillus andreesenii</name>
    <dbReference type="NCBI Taxonomy" id="1325932"/>
    <lineage>
        <taxon>Bacteria</taxon>
        <taxon>Bacillati</taxon>
        <taxon>Bacillota</taxon>
        <taxon>Bacilli</taxon>
        <taxon>Bacillales</taxon>
        <taxon>Anoxybacillaceae</taxon>
        <taxon>Anoxybacillus</taxon>
    </lineage>
</organism>
<evidence type="ECO:0000313" key="3">
    <source>
        <dbReference type="Proteomes" id="UP001231362"/>
    </source>
</evidence>
<evidence type="ECO:0000256" key="1">
    <source>
        <dbReference type="SAM" id="MobiDB-lite"/>
    </source>
</evidence>
<protein>
    <submittedName>
        <fullName evidence="2">Uncharacterized protein</fullName>
    </submittedName>
</protein>
<name>A0ABT9V0L6_9BACL</name>
<evidence type="ECO:0000313" key="2">
    <source>
        <dbReference type="EMBL" id="MDQ0154490.1"/>
    </source>
</evidence>